<dbReference type="InterPro" id="IPR002758">
    <property type="entry name" value="Cation_antiport_E"/>
</dbReference>
<evidence type="ECO:0000256" key="3">
    <source>
        <dbReference type="ARBA" id="ARBA00022692"/>
    </source>
</evidence>
<dbReference type="GO" id="GO:0008324">
    <property type="term" value="F:monoatomic cation transmembrane transporter activity"/>
    <property type="evidence" value="ECO:0007669"/>
    <property type="project" value="InterPro"/>
</dbReference>
<protein>
    <submittedName>
        <fullName evidence="6">Energy-converting hydrogenase B subunit A</fullName>
    </submittedName>
</protein>
<evidence type="ECO:0000256" key="5">
    <source>
        <dbReference type="ARBA" id="ARBA00023136"/>
    </source>
</evidence>
<comment type="caution">
    <text evidence="6">The sequence shown here is derived from an EMBL/GenBank/DDBJ whole genome shotgun (WGS) entry which is preliminary data.</text>
</comment>
<dbReference type="Proteomes" id="UP000288215">
    <property type="component" value="Unassembled WGS sequence"/>
</dbReference>
<reference evidence="6 7" key="1">
    <citation type="submission" date="2018-12" db="EMBL/GenBank/DDBJ databases">
        <title>The complete genome of the methanogenic archaea of the candidate phylum Verstraetearchaeota, obtained from the metagenome of underground thermal water.</title>
        <authorList>
            <person name="Kadnikov V.V."/>
            <person name="Mardanov A.V."/>
            <person name="Beletsky A.V."/>
            <person name="Karnachuk O.V."/>
            <person name="Ravin N.V."/>
        </authorList>
    </citation>
    <scope>NUCLEOTIDE SEQUENCE [LARGE SCALE GENOMIC DNA]</scope>
    <source>
        <strain evidence="6">Ch88</strain>
    </source>
</reference>
<keyword evidence="4" id="KW-1133">Transmembrane helix</keyword>
<dbReference type="GO" id="GO:0005886">
    <property type="term" value="C:plasma membrane"/>
    <property type="evidence" value="ECO:0007669"/>
    <property type="project" value="UniProtKB-SubCell"/>
</dbReference>
<dbReference type="Pfam" id="PF01899">
    <property type="entry name" value="MNHE"/>
    <property type="match status" value="1"/>
</dbReference>
<dbReference type="NCBIfam" id="NF004922">
    <property type="entry name" value="PRK06279.1"/>
    <property type="match status" value="1"/>
</dbReference>
<evidence type="ECO:0000313" key="6">
    <source>
        <dbReference type="EMBL" id="RWX72914.1"/>
    </source>
</evidence>
<keyword evidence="5" id="KW-0472">Membrane</keyword>
<gene>
    <name evidence="6" type="ORF">Metus_0888</name>
</gene>
<dbReference type="PANTHER" id="PTHR34584:SF1">
    <property type="entry name" value="NA(+)_H(+) ANTIPORTER SUBUNIT E1"/>
    <property type="match status" value="1"/>
</dbReference>
<sequence>MKAMGFMWGTRFWLRLIREIIGSVIDVSKRCLNGEIDPYIHVIDTVLEKPVPQIMLANSITYTPGTVTIDIDVEGKKLYVGTIFPRGRGDIIPLEPHVEGWLGR</sequence>
<evidence type="ECO:0000313" key="7">
    <source>
        <dbReference type="Proteomes" id="UP000288215"/>
    </source>
</evidence>
<dbReference type="PANTHER" id="PTHR34584">
    <property type="entry name" value="NA(+)/H(+) ANTIPORTER SUBUNIT E1"/>
    <property type="match status" value="1"/>
</dbReference>
<evidence type="ECO:0000256" key="4">
    <source>
        <dbReference type="ARBA" id="ARBA00022989"/>
    </source>
</evidence>
<keyword evidence="3" id="KW-0812">Transmembrane</keyword>
<keyword evidence="2" id="KW-1003">Cell membrane</keyword>
<evidence type="ECO:0000256" key="2">
    <source>
        <dbReference type="ARBA" id="ARBA00022475"/>
    </source>
</evidence>
<dbReference type="AlphaFoldDB" id="A0A3S3RDY9"/>
<dbReference type="EMBL" id="RXGA01000003">
    <property type="protein sequence ID" value="RWX72914.1"/>
    <property type="molecule type" value="Genomic_DNA"/>
</dbReference>
<organism evidence="6 7">
    <name type="scientific">Methanosuratincola subterraneus</name>
    <dbReference type="NCBI Taxonomy" id="2593994"/>
    <lineage>
        <taxon>Archaea</taxon>
        <taxon>Thermoproteota</taxon>
        <taxon>Methanosuratincolia</taxon>
        <taxon>Candidatus Methanomethylicales</taxon>
        <taxon>Candidatus Methanomethylicaceae</taxon>
        <taxon>Candidatus Methanosuratincola (ex Vanwonterghem et al. 2016)</taxon>
    </lineage>
</organism>
<evidence type="ECO:0000256" key="1">
    <source>
        <dbReference type="ARBA" id="ARBA00004651"/>
    </source>
</evidence>
<proteinExistence type="predicted"/>
<comment type="subcellular location">
    <subcellularLocation>
        <location evidence="1">Cell membrane</location>
        <topology evidence="1">Multi-pass membrane protein</topology>
    </subcellularLocation>
</comment>
<name>A0A3S3RDY9_METS7</name>
<accession>A0A3S3RDY9</accession>